<keyword evidence="2" id="KW-0804">Transcription</keyword>
<gene>
    <name evidence="5" type="primary">LOC103723013</name>
</gene>
<dbReference type="FunFam" id="1.25.70.10:FF:000001">
    <property type="entry name" value="Mitochondrial transcription termination factor-like"/>
    <property type="match status" value="1"/>
</dbReference>
<dbReference type="InterPro" id="IPR038538">
    <property type="entry name" value="MTERF_sf"/>
</dbReference>
<evidence type="ECO:0000313" key="4">
    <source>
        <dbReference type="Proteomes" id="UP000228380"/>
    </source>
</evidence>
<dbReference type="KEGG" id="pda:103723013"/>
<sequence>MLRLLHARLLHSVTAAPPHFLPHPFPQPFSHISLAPNDSPSLTVHFLEKSCGLSSEAALSVATRIQLKTTKNSHSVLALLKHFGFSKPDIARLISRRPRLLLASPDKTLKPKLEFYRDIGLSGADLAKLLSGIPGLLLWSLEKRLLPNFHLLKPLLHTNENVISAARNSPRLLISDLPKLLLPKIESLKNYGVPPAVIFTLLTTHPKSLIEKADHFEETFAAIKDMGISPSSSMFAHAFGVLSKLPKTTVNRRLENYLSLGWSQEQVFWAFAKHPYCMSASDDKVRKNMEFFAEKLRWGPDYVSANPVLLSLSFEKRIAPRCLVLAILASKGLVKRGVKARHLMMGEKKFLEDYVTKYQGEVPEVVDAMEGNKLGLLGLEMGNLGADGNEHFDAA</sequence>
<evidence type="ECO:0000256" key="3">
    <source>
        <dbReference type="ARBA" id="ARBA00022946"/>
    </source>
</evidence>
<keyword evidence="2" id="KW-0805">Transcription regulation</keyword>
<evidence type="ECO:0000256" key="1">
    <source>
        <dbReference type="ARBA" id="ARBA00007692"/>
    </source>
</evidence>
<dbReference type="RefSeq" id="XP_038977354.1">
    <property type="nucleotide sequence ID" value="XM_039121426.1"/>
</dbReference>
<protein>
    <submittedName>
        <fullName evidence="5">Uncharacterized protein LOC103723013</fullName>
    </submittedName>
</protein>
<evidence type="ECO:0000256" key="2">
    <source>
        <dbReference type="ARBA" id="ARBA00022472"/>
    </source>
</evidence>
<keyword evidence="2" id="KW-0806">Transcription termination</keyword>
<dbReference type="OrthoDB" id="637682at2759"/>
<proteinExistence type="inferred from homology"/>
<comment type="similarity">
    <text evidence="1">Belongs to the mTERF family.</text>
</comment>
<dbReference type="Proteomes" id="UP000228380">
    <property type="component" value="Unplaced"/>
</dbReference>
<dbReference type="Gene3D" id="1.25.70.10">
    <property type="entry name" value="Transcription termination factor 3, mitochondrial"/>
    <property type="match status" value="1"/>
</dbReference>
<dbReference type="GO" id="GO:0006353">
    <property type="term" value="P:DNA-templated transcription termination"/>
    <property type="evidence" value="ECO:0007669"/>
    <property type="project" value="UniProtKB-KW"/>
</dbReference>
<dbReference type="Pfam" id="PF02536">
    <property type="entry name" value="mTERF"/>
    <property type="match status" value="1"/>
</dbReference>
<evidence type="ECO:0000313" key="5">
    <source>
        <dbReference type="RefSeq" id="XP_038977354.1"/>
    </source>
</evidence>
<dbReference type="AlphaFoldDB" id="A0A8B9A1R5"/>
<reference evidence="5" key="1">
    <citation type="submission" date="2025-08" db="UniProtKB">
        <authorList>
            <consortium name="RefSeq"/>
        </authorList>
    </citation>
    <scope>IDENTIFICATION</scope>
    <source>
        <tissue evidence="5">Young leaves</tissue>
    </source>
</reference>
<name>A0A8B9A1R5_PHODC</name>
<organism evidence="4 5">
    <name type="scientific">Phoenix dactylifera</name>
    <name type="common">Date palm</name>
    <dbReference type="NCBI Taxonomy" id="42345"/>
    <lineage>
        <taxon>Eukaryota</taxon>
        <taxon>Viridiplantae</taxon>
        <taxon>Streptophyta</taxon>
        <taxon>Embryophyta</taxon>
        <taxon>Tracheophyta</taxon>
        <taxon>Spermatophyta</taxon>
        <taxon>Magnoliopsida</taxon>
        <taxon>Liliopsida</taxon>
        <taxon>Arecaceae</taxon>
        <taxon>Coryphoideae</taxon>
        <taxon>Phoeniceae</taxon>
        <taxon>Phoenix</taxon>
    </lineage>
</organism>
<dbReference type="GeneID" id="103723013"/>
<dbReference type="GO" id="GO:0003676">
    <property type="term" value="F:nucleic acid binding"/>
    <property type="evidence" value="ECO:0007669"/>
    <property type="project" value="InterPro"/>
</dbReference>
<dbReference type="SMART" id="SM00733">
    <property type="entry name" value="Mterf"/>
    <property type="match status" value="6"/>
</dbReference>
<dbReference type="PANTHER" id="PTHR13068:SF213">
    <property type="entry name" value="OS07G0423000 PROTEIN"/>
    <property type="match status" value="1"/>
</dbReference>
<keyword evidence="3" id="KW-0809">Transit peptide</keyword>
<accession>A0A8B9A1R5</accession>
<keyword evidence="4" id="KW-1185">Reference proteome</keyword>
<dbReference type="PANTHER" id="PTHR13068">
    <property type="entry name" value="CGI-12 PROTEIN-RELATED"/>
    <property type="match status" value="1"/>
</dbReference>
<dbReference type="InterPro" id="IPR003690">
    <property type="entry name" value="MTERF"/>
</dbReference>